<dbReference type="Gene3D" id="3.40.50.1820">
    <property type="entry name" value="alpha/beta hydrolase"/>
    <property type="match status" value="1"/>
</dbReference>
<dbReference type="InterPro" id="IPR000073">
    <property type="entry name" value="AB_hydrolase_1"/>
</dbReference>
<dbReference type="MEROPS" id="S09.B04"/>
<organism evidence="3 4">
    <name type="scientific">Spiroplasma apis B31</name>
    <dbReference type="NCBI Taxonomy" id="1276258"/>
    <lineage>
        <taxon>Bacteria</taxon>
        <taxon>Bacillati</taxon>
        <taxon>Mycoplasmatota</taxon>
        <taxon>Mollicutes</taxon>
        <taxon>Entomoplasmatales</taxon>
        <taxon>Spiroplasmataceae</taxon>
        <taxon>Spiroplasma</taxon>
    </lineage>
</organism>
<keyword evidence="3" id="KW-0378">Hydrolase</keyword>
<dbReference type="AlphaFoldDB" id="V5RHM5"/>
<dbReference type="STRING" id="1276258.SAPIS_v1c01830"/>
<protein>
    <submittedName>
        <fullName evidence="3">Hydrolase</fullName>
    </submittedName>
</protein>
<dbReference type="PANTHER" id="PTHR43358">
    <property type="entry name" value="ALPHA/BETA-HYDROLASE"/>
    <property type="match status" value="1"/>
</dbReference>
<dbReference type="PATRIC" id="fig|1276258.3.peg.177"/>
<name>V5RHM5_SPIAP</name>
<dbReference type="Proteomes" id="UP000018550">
    <property type="component" value="Chromosome"/>
</dbReference>
<dbReference type="EMBL" id="CP006682">
    <property type="protein sequence ID" value="AHB36029.1"/>
    <property type="molecule type" value="Genomic_DNA"/>
</dbReference>
<accession>V5RHM5</accession>
<dbReference type="Pfam" id="PF00561">
    <property type="entry name" value="Abhydrolase_1"/>
    <property type="match status" value="1"/>
</dbReference>
<evidence type="ECO:0000313" key="4">
    <source>
        <dbReference type="Proteomes" id="UP000018550"/>
    </source>
</evidence>
<feature type="domain" description="AB hydrolase-1" evidence="2">
    <location>
        <begin position="110"/>
        <end position="238"/>
    </location>
</feature>
<dbReference type="RefSeq" id="WP_023788963.1">
    <property type="nucleotide sequence ID" value="NC_022998.1"/>
</dbReference>
<dbReference type="GO" id="GO:0016787">
    <property type="term" value="F:hydrolase activity"/>
    <property type="evidence" value="ECO:0007669"/>
    <property type="project" value="UniProtKB-KW"/>
</dbReference>
<dbReference type="HOGENOM" id="CLU_849692_0_0_14"/>
<gene>
    <name evidence="3" type="primary">yqkD</name>
    <name evidence="3" type="ORF">SAPIS_v1c01830</name>
</gene>
<evidence type="ECO:0000313" key="3">
    <source>
        <dbReference type="EMBL" id="AHB36029.1"/>
    </source>
</evidence>
<dbReference type="SUPFAM" id="SSF53474">
    <property type="entry name" value="alpha/beta-Hydrolases"/>
    <property type="match status" value="1"/>
</dbReference>
<keyword evidence="1" id="KW-1133">Transmembrane helix</keyword>
<keyword evidence="4" id="KW-1185">Reference proteome</keyword>
<keyword evidence="1" id="KW-0812">Transmembrane</keyword>
<dbReference type="eggNOG" id="COG1073">
    <property type="taxonomic scope" value="Bacteria"/>
</dbReference>
<evidence type="ECO:0000259" key="2">
    <source>
        <dbReference type="Pfam" id="PF00561"/>
    </source>
</evidence>
<dbReference type="InterPro" id="IPR052920">
    <property type="entry name" value="DNA-binding_regulatory"/>
</dbReference>
<sequence>MSYKKSYKKLRKYQYNWFALSCTLFLFPIVIIFVTIFSIAFVPYLFKYKRSGIGKGGQELNTLSDLEYDGQVKKMPKYNIKENSYKEFFIGNEEEKISVLTMEHENSDKWVIGVHGFKRNKYIGVRNVFHFYKEGYNILTFDAYAHGKTYGKKSDFGLTNSKILDVLVEWIKKTKKTSKIGILGVSMGATTSLMFAKNYYLKNKVDWIIADCPFMQAIPQIRFFLQKYTKLPWWLGTLWINFLFRLHSKTNIKEVNLFWGYEKIKDLPILYIHGKIDDFIMYDNSVVMHYKKSLFDNNKENLIIYDNAKHSQSIVNNYKDYTTRTLNFASKYNNTKTK</sequence>
<proteinExistence type="predicted"/>
<dbReference type="KEGG" id="sapi:SAPIS_v1c01830"/>
<dbReference type="InterPro" id="IPR029058">
    <property type="entry name" value="AB_hydrolase_fold"/>
</dbReference>
<feature type="transmembrane region" description="Helical" evidence="1">
    <location>
        <begin position="17"/>
        <end position="46"/>
    </location>
</feature>
<evidence type="ECO:0000256" key="1">
    <source>
        <dbReference type="SAM" id="Phobius"/>
    </source>
</evidence>
<reference evidence="3 4" key="1">
    <citation type="journal article" date="2014" name="Genome Announc.">
        <title>Complete Genome Sequence of Spiroplasma apis B31T (ATCC 33834), a Bacterium Associated with May Disease of Honeybees (Apis mellifera).</title>
        <authorList>
            <person name="Ku C."/>
            <person name="Lo W.S."/>
            <person name="Chen L.L."/>
            <person name="Kuo C.H."/>
        </authorList>
    </citation>
    <scope>NUCLEOTIDE SEQUENCE [LARGE SCALE GENOMIC DNA]</scope>
    <source>
        <strain evidence="3">B31</strain>
    </source>
</reference>
<dbReference type="PANTHER" id="PTHR43358:SF4">
    <property type="entry name" value="ALPHA_BETA HYDROLASE FOLD-1 DOMAIN-CONTAINING PROTEIN"/>
    <property type="match status" value="1"/>
</dbReference>
<keyword evidence="1" id="KW-0472">Membrane</keyword>